<dbReference type="Gene3D" id="3.90.1170.50">
    <property type="entry name" value="Aldehyde oxidase/xanthine dehydrogenase, a/b hammerhead"/>
    <property type="match status" value="1"/>
</dbReference>
<keyword evidence="3" id="KW-1185">Reference proteome</keyword>
<dbReference type="InterPro" id="IPR037165">
    <property type="entry name" value="AldOxase/xan_DH_Mopterin-bd_sf"/>
</dbReference>
<gene>
    <name evidence="2" type="ORF">FX988_03236</name>
</gene>
<reference evidence="2 3" key="1">
    <citation type="submission" date="2019-12" db="EMBL/GenBank/DDBJ databases">
        <title>Genome sequencing and assembly of endphytes of Porphyra tenera.</title>
        <authorList>
            <person name="Park J.M."/>
            <person name="Shin R."/>
            <person name="Jo S.H."/>
        </authorList>
    </citation>
    <scope>NUCLEOTIDE SEQUENCE [LARGE SCALE GENOMIC DNA]</scope>
    <source>
        <strain evidence="2 3">GPM4</strain>
    </source>
</reference>
<dbReference type="Gene3D" id="3.30.365.10">
    <property type="entry name" value="Aldehyde oxidase/xanthine dehydrogenase, molybdopterin binding domain"/>
    <property type="match status" value="4"/>
</dbReference>
<name>A0A857JNN1_9ALTE</name>
<keyword evidence="2" id="KW-0560">Oxidoreductase</keyword>
<dbReference type="SMART" id="SM01008">
    <property type="entry name" value="Ald_Xan_dh_C"/>
    <property type="match status" value="1"/>
</dbReference>
<dbReference type="GO" id="GO:0047113">
    <property type="term" value="F:aldehyde dehydrogenase (quinone) activity"/>
    <property type="evidence" value="ECO:0007669"/>
    <property type="project" value="UniProtKB-EC"/>
</dbReference>
<dbReference type="InterPro" id="IPR046867">
    <property type="entry name" value="AldOxase/xan_DH_MoCoBD2"/>
</dbReference>
<dbReference type="InterPro" id="IPR012368">
    <property type="entry name" value="OxRdtase_Mopterin-bd_su_IorB"/>
</dbReference>
<dbReference type="InterPro" id="IPR000674">
    <property type="entry name" value="Ald_Oxase/Xan_DH_a/b"/>
</dbReference>
<feature type="domain" description="Aldehyde oxidase/xanthine dehydrogenase a/b hammerhead" evidence="1">
    <location>
        <begin position="215"/>
        <end position="301"/>
    </location>
</feature>
<dbReference type="Pfam" id="PF02738">
    <property type="entry name" value="MoCoBD_1"/>
    <property type="match status" value="1"/>
</dbReference>
<dbReference type="InterPro" id="IPR008274">
    <property type="entry name" value="AldOxase/xan_DH_MoCoBD1"/>
</dbReference>
<dbReference type="RefSeq" id="WP_160181120.1">
    <property type="nucleotide sequence ID" value="NZ_CP047656.1"/>
</dbReference>
<proteinExistence type="predicted"/>
<protein>
    <submittedName>
        <fullName evidence="2">Membrane-bound aldehyde dehydrogenase (Pyrroloquinoline-quinone)</fullName>
        <ecNumber evidence="2">1.2.5.2</ecNumber>
    </submittedName>
</protein>
<evidence type="ECO:0000259" key="1">
    <source>
        <dbReference type="SMART" id="SM01008"/>
    </source>
</evidence>
<dbReference type="EMBL" id="CP047656">
    <property type="protein sequence ID" value="QHJ12978.1"/>
    <property type="molecule type" value="Genomic_DNA"/>
</dbReference>
<sequence>MTRLRKDKIEHSRRRFLIGSVGSGLLMAFAPSINALEVVTGGASEQLAAKSFSPTVWFEIDTQGKILVNIARAEMGQHVGTAIARIVADELGADWNNVEIKHVDTDPKWGYMVTGGSWSVFQTYVPMSQAGAAGRSVLIEAGAKLLGVNPKDCSTQNSQVVAGNKSISFADVVKNGKIERTFSPEELEKFEPKSPASRQLIAKPSQALDIPAKTNGTAQYGIDIELEGMVYARPVIPPTRHGSKVTSVDDSKAKAIKGYQGYEILTDPSDTIQGWVTVLADTYYAAVKAGNAIKVQYDLGETANVSEQDIISQGETLAKDKTSGTLVVDEGDIAKAAQNAKTSLESVYRTSSVLHFTMEPVNAAVEFKDGVCHVHCGNQWQSLFLPVVAKAVGLGDDKVIIHQYYLGGGFGRRLAGDYMVPAALTAKAIGKPVKLVFTREDDTRFDCVRSPSVQQMNAYWDGDDKLLGIEHGAAAGWPTLAMAPGFMPEGVDKKGKFDPFSIAGADHWYTLKNHRVRAINNPLAQKTFVPGWLRAVGPGWTGWAVESFMDEIAHEQNMDPIDFRLSMLDASGKNAGEAPVSVGGAKRLAKVLTDIRSKTNWGQTLPKNQGMGIAISSGQERDMPTWGACVAHVEVDVESGKVKVHKLTGILDCGTVVHPDGALAQTQGSMLWGLSLALFEGTKFTKGQVKDTNLDTYGPLRMNNLPDLDISFVQNTEFPTGLGEPGLIAVAPAIANAIFNAVGARVRDLPIRPEAVLAAMPS</sequence>
<dbReference type="AlphaFoldDB" id="A0A857JNN1"/>
<dbReference type="InterPro" id="IPR052516">
    <property type="entry name" value="N-heterocyclic_Hydroxylase"/>
</dbReference>
<dbReference type="EC" id="1.2.5.2" evidence="2"/>
<dbReference type="Proteomes" id="UP000464524">
    <property type="component" value="Chromosome"/>
</dbReference>
<evidence type="ECO:0000313" key="2">
    <source>
        <dbReference type="EMBL" id="QHJ12978.1"/>
    </source>
</evidence>
<dbReference type="OrthoDB" id="9767994at2"/>
<evidence type="ECO:0000313" key="3">
    <source>
        <dbReference type="Proteomes" id="UP000464524"/>
    </source>
</evidence>
<dbReference type="KEGG" id="pmes:FX988_03236"/>
<dbReference type="PANTHER" id="PTHR47495:SF2">
    <property type="entry name" value="ALDEHYDE DEHYDROGENASE"/>
    <property type="match status" value="1"/>
</dbReference>
<organism evidence="2 3">
    <name type="scientific">Paraglaciecola mesophila</name>
    <dbReference type="NCBI Taxonomy" id="197222"/>
    <lineage>
        <taxon>Bacteria</taxon>
        <taxon>Pseudomonadati</taxon>
        <taxon>Pseudomonadota</taxon>
        <taxon>Gammaproteobacteria</taxon>
        <taxon>Alteromonadales</taxon>
        <taxon>Alteromonadaceae</taxon>
        <taxon>Paraglaciecola</taxon>
    </lineage>
</organism>
<dbReference type="SUPFAM" id="SSF56003">
    <property type="entry name" value="Molybdenum cofactor-binding domain"/>
    <property type="match status" value="2"/>
</dbReference>
<accession>A0A857JNN1</accession>
<dbReference type="PANTHER" id="PTHR47495">
    <property type="entry name" value="ALDEHYDE DEHYDROGENASE"/>
    <property type="match status" value="1"/>
</dbReference>
<dbReference type="Pfam" id="PF20256">
    <property type="entry name" value="MoCoBD_2"/>
    <property type="match status" value="2"/>
</dbReference>
<dbReference type="PIRSF" id="PIRSF036389">
    <property type="entry name" value="IOR_B"/>
    <property type="match status" value="1"/>
</dbReference>